<protein>
    <submittedName>
        <fullName evidence="2">Type II secretory pathway, component ExeA (Putative ATPase)</fullName>
    </submittedName>
</protein>
<dbReference type="InterPro" id="IPR052026">
    <property type="entry name" value="ExeA_AAA_ATPase_DNA-bind"/>
</dbReference>
<evidence type="ECO:0000313" key="3">
    <source>
        <dbReference type="Proteomes" id="UP000030901"/>
    </source>
</evidence>
<feature type="domain" description="AAA+ ATPase" evidence="1">
    <location>
        <begin position="155"/>
        <end position="319"/>
    </location>
</feature>
<dbReference type="EMBL" id="CP009056">
    <property type="protein sequence ID" value="AJA45050.1"/>
    <property type="molecule type" value="Genomic_DNA"/>
</dbReference>
<dbReference type="Gene3D" id="3.40.50.300">
    <property type="entry name" value="P-loop containing nucleotide triphosphate hydrolases"/>
    <property type="match status" value="1"/>
</dbReference>
<dbReference type="InterPro" id="IPR003593">
    <property type="entry name" value="AAA+_ATPase"/>
</dbReference>
<dbReference type="Proteomes" id="UP000030901">
    <property type="component" value="Chromosome"/>
</dbReference>
<dbReference type="STRING" id="1267021.FPB0191_01226"/>
<evidence type="ECO:0000259" key="1">
    <source>
        <dbReference type="SMART" id="SM00382"/>
    </source>
</evidence>
<dbReference type="InterPro" id="IPR027417">
    <property type="entry name" value="P-loop_NTPase"/>
</dbReference>
<accession>A0A0A7S0F0</accession>
<proteinExistence type="predicted"/>
<organism evidence="2 3">
    <name type="scientific">Frischella perrara</name>
    <dbReference type="NCBI Taxonomy" id="1267021"/>
    <lineage>
        <taxon>Bacteria</taxon>
        <taxon>Pseudomonadati</taxon>
        <taxon>Pseudomonadota</taxon>
        <taxon>Gammaproteobacteria</taxon>
        <taxon>Orbales</taxon>
        <taxon>Orbaceae</taxon>
        <taxon>Frischella</taxon>
    </lineage>
</organism>
<dbReference type="KEGG" id="fpp:FPB0191_01226"/>
<name>A0A0A7S0F0_FRIPE</name>
<dbReference type="OrthoDB" id="9780149at2"/>
<reference evidence="2 3" key="1">
    <citation type="journal article" date="2014" name="Appl. Environ. Microbiol.">
        <title>Gut symbionts from distinct hosts exhibit genotoxic activity via divergent colibactin biosynthetic pathways.</title>
        <authorList>
            <person name="Engel P."/>
            <person name="Vizcaino M.I."/>
            <person name="Crawford J.M."/>
        </authorList>
    </citation>
    <scope>NUCLEOTIDE SEQUENCE [LARGE SCALE GENOMIC DNA]</scope>
    <source>
        <strain evidence="2 3">PEB0191</strain>
    </source>
</reference>
<dbReference type="InterPro" id="IPR049945">
    <property type="entry name" value="AAA_22"/>
</dbReference>
<dbReference type="AlphaFoldDB" id="A0A0A7S0F0"/>
<dbReference type="GO" id="GO:0016887">
    <property type="term" value="F:ATP hydrolysis activity"/>
    <property type="evidence" value="ECO:0007669"/>
    <property type="project" value="InterPro"/>
</dbReference>
<dbReference type="SMART" id="SM00382">
    <property type="entry name" value="AAA"/>
    <property type="match status" value="1"/>
</dbReference>
<evidence type="ECO:0000313" key="2">
    <source>
        <dbReference type="EMBL" id="AJA45050.1"/>
    </source>
</evidence>
<dbReference type="RefSeq" id="WP_052236820.1">
    <property type="nucleotide sequence ID" value="NZ_CP009056.1"/>
</dbReference>
<sequence>MLKLKRVMKQFNITQAQLAKHIEYKGNSISQAVINLIVNRDIWPRSISRNQLEQQIKKALIKLDVENHYLTDIFEPDSGVENDLVNTPPPLSLTRSLNQESIYRLLRKQKISQETQTYFNIPRDPFTNEITQNIDVYLSDDIRNVRDSMRLTAKNGGMLAVIGESGSGKSVLYQDLINWINVKNEPITVIAPYILGLTDNELKENTLNSTDMSVAIIRAINPHIKPSLNPEECARQMYELLKNSALTGRKHLLIIEEAHQLSISMLRQLKHFYELQEGFKKLLSIILIGQLELQAKLSESNPILRELIQRCEIAKLKPLDLKIEDYIKHKFARIDMDYITLFDSSAFDEIMNRFRIVSNNGDIKYVHSLCYPLAVNNLISNALNTATRLGAQKITREIIIECIKEYGGVNEY</sequence>
<keyword evidence="3" id="KW-1185">Reference proteome</keyword>
<dbReference type="HOGENOM" id="CLU_058952_0_0_6"/>
<dbReference type="PANTHER" id="PTHR35894">
    <property type="entry name" value="GENERAL SECRETION PATHWAY PROTEIN A-RELATED"/>
    <property type="match status" value="1"/>
</dbReference>
<dbReference type="Pfam" id="PF13401">
    <property type="entry name" value="AAA_22"/>
    <property type="match status" value="1"/>
</dbReference>
<gene>
    <name evidence="2" type="ORF">FPB0191_01226</name>
</gene>
<dbReference type="SUPFAM" id="SSF52540">
    <property type="entry name" value="P-loop containing nucleoside triphosphate hydrolases"/>
    <property type="match status" value="1"/>
</dbReference>
<dbReference type="PANTHER" id="PTHR35894:SF1">
    <property type="entry name" value="PHOSPHORIBULOKINASE _ URIDINE KINASE FAMILY"/>
    <property type="match status" value="1"/>
</dbReference>